<evidence type="ECO:0000256" key="1">
    <source>
        <dbReference type="SAM" id="MobiDB-lite"/>
    </source>
</evidence>
<keyword evidence="3" id="KW-1185">Reference proteome</keyword>
<protein>
    <submittedName>
        <fullName evidence="2">Uncharacterized protein</fullName>
    </submittedName>
</protein>
<dbReference type="RefSeq" id="WP_251260768.1">
    <property type="nucleotide sequence ID" value="NZ_JAMQGP010000002.1"/>
</dbReference>
<evidence type="ECO:0000313" key="2">
    <source>
        <dbReference type="EMBL" id="MCM2679415.1"/>
    </source>
</evidence>
<organism evidence="2 3">
    <name type="scientific">Echinimonas agarilytica</name>
    <dbReference type="NCBI Taxonomy" id="1215918"/>
    <lineage>
        <taxon>Bacteria</taxon>
        <taxon>Pseudomonadati</taxon>
        <taxon>Pseudomonadota</taxon>
        <taxon>Gammaproteobacteria</taxon>
        <taxon>Alteromonadales</taxon>
        <taxon>Echinimonadaceae</taxon>
        <taxon>Echinimonas</taxon>
    </lineage>
</organism>
<accession>A0AA41W625</accession>
<feature type="compositionally biased region" description="Polar residues" evidence="1">
    <location>
        <begin position="693"/>
        <end position="703"/>
    </location>
</feature>
<feature type="region of interest" description="Disordered" evidence="1">
    <location>
        <begin position="670"/>
        <end position="703"/>
    </location>
</feature>
<gene>
    <name evidence="2" type="ORF">NAF29_06990</name>
</gene>
<reference evidence="2 3" key="1">
    <citation type="journal article" date="2013" name="Antonie Van Leeuwenhoek">
        <title>Echinimonas agarilytica gen. nov., sp. nov., a new gammaproteobacterium isolated from the sea urchin Strongylocentrotus intermedius.</title>
        <authorList>
            <person name="Nedashkovskaya O.I."/>
            <person name="Stenkova A.M."/>
            <person name="Zhukova N.V."/>
            <person name="Van Trappen S."/>
            <person name="Lee J.S."/>
            <person name="Kim S.B."/>
        </authorList>
    </citation>
    <scope>NUCLEOTIDE SEQUENCE [LARGE SCALE GENOMIC DNA]</scope>
    <source>
        <strain evidence="2 3">KMM 6351</strain>
    </source>
</reference>
<dbReference type="EMBL" id="JAMQGP010000002">
    <property type="protein sequence ID" value="MCM2679415.1"/>
    <property type="molecule type" value="Genomic_DNA"/>
</dbReference>
<feature type="compositionally biased region" description="Polar residues" evidence="1">
    <location>
        <begin position="670"/>
        <end position="685"/>
    </location>
</feature>
<dbReference type="Proteomes" id="UP001165393">
    <property type="component" value="Unassembled WGS sequence"/>
</dbReference>
<dbReference type="PROSITE" id="PS51257">
    <property type="entry name" value="PROKAR_LIPOPROTEIN"/>
    <property type="match status" value="1"/>
</dbReference>
<evidence type="ECO:0000313" key="3">
    <source>
        <dbReference type="Proteomes" id="UP001165393"/>
    </source>
</evidence>
<sequence length="915" mass="100132">MNTTLFKLTALAVAIGLSGCKADLESTDIQEGEKLTPNEILHKSSGSLFSRSQRVIEKGGNDEGSDNNVSEVTYYYVIDKATADSEHAALTYPVTGLSLGGQAPISVTFVQEVTNTCYDDTVIEYFDSYNECVAAGEYINDVGEVITISAEPTDVTGQGKFQYQLFETFSEDSNSNIGMNAPLSEQPGIFINGTEIRPTFTLSDQDWVKKFRAVLNVGGLEYEYVASTVARNPVIENVPDFLGRDVLNRRPGRTVQKIMTFSGFNTQAPVQIIKSTGDEYRVDYQIGRDGELIEYTGQPVSIRQGVEFSLFFTTPEDAYDVTYETQVIVGEITPALDEHGNPIKDDDTTTDNTQQDTLVLHNYASDYVPGATDQALFPPVKSVTSADSITVRGMSYINMDQAEFSTQEEINLTEVVLELVDSDGEPISGIDAIVLSGDDLVESPDDFRTVEIEGQEMVLKAYRWQTPVPLIQARNDYSIRSKTDLQGPKESISEPSYLTVDKLADIPFYPATSAVSYFKNLNDITVDNRTPENPILLMSDVSDLSGKGQGIVWKFPLTASGRLSCAANVASDIHGIQFNHQLPQIGGVFVAGRTWKLGHFDDSELNGNLTAIEPKISNSHVASRYPSHMAFDATGQLLYISNQSKWDFSLKDQKFVGSQLFKFPSDGAYSRSNGGHHVNNSSRGSWNGGVAKETNSTGDANKELNNGFSLDVYTIGRVDEEGNDQVEEFILSLDGKENGFQGGDQNRGNTGEVLLRSIQLPEGIENPDNVVMSSLDPEKTHIQITLVDADNGNAPIALHRANSIAVDDARGYAYIGVPESSDDNKADVIWKIDLAHIQDRSVREWPATQLASNEGLDAESPMLMGRISSFAMEGGLDYILATDKEQGGVFAIDPISGDRVWVFKTPRVEPASVCQ</sequence>
<comment type="caution">
    <text evidence="2">The sequence shown here is derived from an EMBL/GenBank/DDBJ whole genome shotgun (WGS) entry which is preliminary data.</text>
</comment>
<name>A0AA41W625_9GAMM</name>
<dbReference type="SUPFAM" id="SSF63829">
    <property type="entry name" value="Calcium-dependent phosphotriesterase"/>
    <property type="match status" value="1"/>
</dbReference>
<dbReference type="AlphaFoldDB" id="A0AA41W625"/>
<proteinExistence type="predicted"/>